<comment type="caution">
    <text evidence="3">The sequence shown here is derived from an EMBL/GenBank/DDBJ whole genome shotgun (WGS) entry which is preliminary data.</text>
</comment>
<dbReference type="RefSeq" id="WP_380723581.1">
    <property type="nucleotide sequence ID" value="NZ_JBHTLK010000056.1"/>
</dbReference>
<keyword evidence="2" id="KW-0732">Signal</keyword>
<feature type="signal peptide" evidence="2">
    <location>
        <begin position="1"/>
        <end position="24"/>
    </location>
</feature>
<feature type="compositionally biased region" description="Pro residues" evidence="1">
    <location>
        <begin position="211"/>
        <end position="227"/>
    </location>
</feature>
<protein>
    <recommendedName>
        <fullName evidence="5">Ig-like domain-containing protein</fullName>
    </recommendedName>
</protein>
<accession>A0ABW3QTU6</accession>
<evidence type="ECO:0000313" key="3">
    <source>
        <dbReference type="EMBL" id="MFD1148144.1"/>
    </source>
</evidence>
<name>A0ABW3QTU6_9PSEU</name>
<sequence>MRKRILFATTLAASVLFAPVAASAQSAAGWSYPNPAEAGSSGTVTVMCGGALPPVGIWSDAFASVGPLSPTGDNGGNVVYSGPVKFIDEPGTYPARVRCARQDYQDGGSITLKPAGSLEPVLTLRPTTLQPGGTITAGVPNGACRYQDGSLGPIRSDGFVEPIHTVVDPTLESHVGSGQVVNRPGTYQARATCGKGEVSASFTVVAAADPAPKPDPQPKPKPQPQVPVKPVGAPQTGGGGTA</sequence>
<dbReference type="Proteomes" id="UP001597168">
    <property type="component" value="Unassembled WGS sequence"/>
</dbReference>
<organism evidence="3 4">
    <name type="scientific">Saccharothrix hoggarensis</name>
    <dbReference type="NCBI Taxonomy" id="913853"/>
    <lineage>
        <taxon>Bacteria</taxon>
        <taxon>Bacillati</taxon>
        <taxon>Actinomycetota</taxon>
        <taxon>Actinomycetes</taxon>
        <taxon>Pseudonocardiales</taxon>
        <taxon>Pseudonocardiaceae</taxon>
        <taxon>Saccharothrix</taxon>
    </lineage>
</organism>
<reference evidence="4" key="1">
    <citation type="journal article" date="2019" name="Int. J. Syst. Evol. Microbiol.">
        <title>The Global Catalogue of Microorganisms (GCM) 10K type strain sequencing project: providing services to taxonomists for standard genome sequencing and annotation.</title>
        <authorList>
            <consortium name="The Broad Institute Genomics Platform"/>
            <consortium name="The Broad Institute Genome Sequencing Center for Infectious Disease"/>
            <person name="Wu L."/>
            <person name="Ma J."/>
        </authorList>
    </citation>
    <scope>NUCLEOTIDE SEQUENCE [LARGE SCALE GENOMIC DNA]</scope>
    <source>
        <strain evidence="4">CCUG 60214</strain>
    </source>
</reference>
<keyword evidence="4" id="KW-1185">Reference proteome</keyword>
<feature type="region of interest" description="Disordered" evidence="1">
    <location>
        <begin position="205"/>
        <end position="242"/>
    </location>
</feature>
<gene>
    <name evidence="3" type="ORF">ACFQ3T_13520</name>
</gene>
<evidence type="ECO:0008006" key="5">
    <source>
        <dbReference type="Google" id="ProtNLM"/>
    </source>
</evidence>
<evidence type="ECO:0000256" key="1">
    <source>
        <dbReference type="SAM" id="MobiDB-lite"/>
    </source>
</evidence>
<feature type="chain" id="PRO_5045890130" description="Ig-like domain-containing protein" evidence="2">
    <location>
        <begin position="25"/>
        <end position="242"/>
    </location>
</feature>
<dbReference type="EMBL" id="JBHTLK010000056">
    <property type="protein sequence ID" value="MFD1148144.1"/>
    <property type="molecule type" value="Genomic_DNA"/>
</dbReference>
<evidence type="ECO:0000313" key="4">
    <source>
        <dbReference type="Proteomes" id="UP001597168"/>
    </source>
</evidence>
<evidence type="ECO:0000256" key="2">
    <source>
        <dbReference type="SAM" id="SignalP"/>
    </source>
</evidence>
<proteinExistence type="predicted"/>